<feature type="transmembrane region" description="Helical" evidence="1">
    <location>
        <begin position="46"/>
        <end position="68"/>
    </location>
</feature>
<gene>
    <name evidence="2" type="ORF">LIP_3416</name>
</gene>
<dbReference type="EMBL" id="AP014924">
    <property type="protein sequence ID" value="BAS29228.1"/>
    <property type="molecule type" value="Genomic_DNA"/>
</dbReference>
<dbReference type="AlphaFoldDB" id="A0A0K2SQ28"/>
<protein>
    <recommendedName>
        <fullName evidence="4">NADH dehydrogenase</fullName>
    </recommendedName>
</protein>
<keyword evidence="1" id="KW-0472">Membrane</keyword>
<keyword evidence="1" id="KW-1133">Transmembrane helix</keyword>
<evidence type="ECO:0000256" key="1">
    <source>
        <dbReference type="SAM" id="Phobius"/>
    </source>
</evidence>
<sequence>MEAYLQKHLPHLVAAEVQKAFRQDPAARTCRIIASKGTMDWAYPPFILGSAAAAMGMDTAIFFTFYGLNLLKKDLKVQVDPIGNPAMPMPVPNAIAALPGMRAVATRMMSGMFRSKGVASVGELRQVCIESGVRLIACQMTMDALSIPREALIDGVEVAGAAGFLHEASRAHVTLFV</sequence>
<dbReference type="SUPFAM" id="SSF75169">
    <property type="entry name" value="DsrEFH-like"/>
    <property type="match status" value="1"/>
</dbReference>
<evidence type="ECO:0000313" key="3">
    <source>
        <dbReference type="Proteomes" id="UP000065807"/>
    </source>
</evidence>
<accession>A0A0K2SQ28</accession>
<evidence type="ECO:0000313" key="2">
    <source>
        <dbReference type="EMBL" id="BAS29228.1"/>
    </source>
</evidence>
<dbReference type="Pfam" id="PF13686">
    <property type="entry name" value="DrsE_2"/>
    <property type="match status" value="1"/>
</dbReference>
<dbReference type="Gene3D" id="3.40.1260.10">
    <property type="entry name" value="DsrEFH-like"/>
    <property type="match status" value="1"/>
</dbReference>
<dbReference type="KEGG" id="lpil:LIP_3416"/>
<dbReference type="InterPro" id="IPR032836">
    <property type="entry name" value="DsrE2-like"/>
</dbReference>
<dbReference type="STRING" id="1555112.LIP_3416"/>
<dbReference type="PANTHER" id="PTHR34655">
    <property type="entry name" value="CONSERVED WITHIN P. AEROPHILUM"/>
    <property type="match status" value="1"/>
</dbReference>
<organism evidence="2 3">
    <name type="scientific">Limnochorda pilosa</name>
    <dbReference type="NCBI Taxonomy" id="1555112"/>
    <lineage>
        <taxon>Bacteria</taxon>
        <taxon>Bacillati</taxon>
        <taxon>Bacillota</taxon>
        <taxon>Limnochordia</taxon>
        <taxon>Limnochordales</taxon>
        <taxon>Limnochordaceae</taxon>
        <taxon>Limnochorda</taxon>
    </lineage>
</organism>
<reference evidence="3" key="2">
    <citation type="journal article" date="2016" name="Int. J. Syst. Evol. Microbiol.">
        <title>Complete genome sequence and cell structure of Limnochorda pilosa, a Gram-negative spore-former within the phylum Firmicutes.</title>
        <authorList>
            <person name="Watanabe M."/>
            <person name="Kojima H."/>
            <person name="Fukui M."/>
        </authorList>
    </citation>
    <scope>NUCLEOTIDE SEQUENCE [LARGE SCALE GENOMIC DNA]</scope>
    <source>
        <strain evidence="3">HC45</strain>
    </source>
</reference>
<evidence type="ECO:0008006" key="4">
    <source>
        <dbReference type="Google" id="ProtNLM"/>
    </source>
</evidence>
<dbReference type="Proteomes" id="UP000065807">
    <property type="component" value="Chromosome"/>
</dbReference>
<dbReference type="InterPro" id="IPR027396">
    <property type="entry name" value="DsrEFH-like"/>
</dbReference>
<proteinExistence type="predicted"/>
<reference evidence="3" key="1">
    <citation type="submission" date="2015-07" db="EMBL/GenBank/DDBJ databases">
        <title>Complete genome sequence and phylogenetic analysis of Limnochorda pilosa.</title>
        <authorList>
            <person name="Watanabe M."/>
            <person name="Kojima H."/>
            <person name="Fukui M."/>
        </authorList>
    </citation>
    <scope>NUCLEOTIDE SEQUENCE [LARGE SCALE GENOMIC DNA]</scope>
    <source>
        <strain evidence="3">HC45</strain>
    </source>
</reference>
<name>A0A0K2SQ28_LIMPI</name>
<keyword evidence="1" id="KW-0812">Transmembrane</keyword>
<keyword evidence="3" id="KW-1185">Reference proteome</keyword>
<dbReference type="PANTHER" id="PTHR34655:SF2">
    <property type="entry name" value="PEROXIREDOXIN FAMILY PROTEIN"/>
    <property type="match status" value="1"/>
</dbReference>
<dbReference type="PATRIC" id="fig|1555112.3.peg.3452"/>